<reference evidence="2 3" key="1">
    <citation type="submission" date="2015-03" db="EMBL/GenBank/DDBJ databases">
        <authorList>
            <consortium name="Pathogen Informatics"/>
        </authorList>
    </citation>
    <scope>NUCLEOTIDE SEQUENCE [LARGE SCALE GENOMIC DNA]</scope>
    <source>
        <strain evidence="2 3">Bir 172</strain>
    </source>
</reference>
<protein>
    <submittedName>
        <fullName evidence="2">Uncharacterized protein</fullName>
    </submittedName>
</protein>
<accession>A0A655A9Z1</accession>
<sequence length="244" mass="25005">MSAVLALSAAVSARRAKAAEAHSAPSSNGTPASAATPSCQEIGNRASAITAGSRIALVNGVTRLTTRPTSSGPVAAIACRAVAVFSAVNQSNRTTGSRSATSCWVWLRTAKPSSIPMRAVTASSTHPATVAADSQPSHSHARCGASPNNAAISGTSNTVPTARATTEQNASSAKPISLARWSFGTRAIQVRIIGCRPALRRPPPGCPGRCPTAGSSVRPRQATPRGCRVRRSDHDRARRSGRPG</sequence>
<evidence type="ECO:0000313" key="3">
    <source>
        <dbReference type="Proteomes" id="UP000048948"/>
    </source>
</evidence>
<proteinExistence type="predicted"/>
<feature type="region of interest" description="Disordered" evidence="1">
    <location>
        <begin position="198"/>
        <end position="244"/>
    </location>
</feature>
<name>A0A655A9Z1_MYCTX</name>
<feature type="region of interest" description="Disordered" evidence="1">
    <location>
        <begin position="129"/>
        <end position="171"/>
    </location>
</feature>
<feature type="compositionally biased region" description="Polar residues" evidence="1">
    <location>
        <begin position="146"/>
        <end position="171"/>
    </location>
</feature>
<gene>
    <name evidence="2" type="ORF">ERS027646_01432</name>
</gene>
<evidence type="ECO:0000313" key="2">
    <source>
        <dbReference type="EMBL" id="CKS19701.1"/>
    </source>
</evidence>
<feature type="compositionally biased region" description="Polar residues" evidence="1">
    <location>
        <begin position="129"/>
        <end position="138"/>
    </location>
</feature>
<organism evidence="2 3">
    <name type="scientific">Mycobacterium tuberculosis</name>
    <dbReference type="NCBI Taxonomy" id="1773"/>
    <lineage>
        <taxon>Bacteria</taxon>
        <taxon>Bacillati</taxon>
        <taxon>Actinomycetota</taxon>
        <taxon>Actinomycetes</taxon>
        <taxon>Mycobacteriales</taxon>
        <taxon>Mycobacteriaceae</taxon>
        <taxon>Mycobacterium</taxon>
        <taxon>Mycobacterium tuberculosis complex</taxon>
    </lineage>
</organism>
<dbReference type="EMBL" id="CNGE01000207">
    <property type="protein sequence ID" value="CKS19701.1"/>
    <property type="molecule type" value="Genomic_DNA"/>
</dbReference>
<dbReference type="AlphaFoldDB" id="A0A655A9Z1"/>
<dbReference type="Proteomes" id="UP000048948">
    <property type="component" value="Unassembled WGS sequence"/>
</dbReference>
<evidence type="ECO:0000256" key="1">
    <source>
        <dbReference type="SAM" id="MobiDB-lite"/>
    </source>
</evidence>